<sequence length="268" mass="28020">MAVAASYTMSSILPCSLLCELAALHSASFAVSSFAASSAVSPSPPAASVRMRASNAASFAVSPSLSVSVWVLLGVGLGAGVDRVLLCSLAVAFSSVGRDAGVDHGLLRSLAVALRVGLGAGIDRVLLRSPASEARRSAQQRARHAKRAERQQVLQPRRGARRCEGPALVQRGHVRRLVVLLGLLGDGVQRVAEVHLCHQPSSFSPPLATAPRRSRHRAAAAAPEGGRRLAAMSHGQAIQWGPHAGSTLDVGASPLQQREGAWRYRHAL</sequence>
<evidence type="ECO:0000313" key="2">
    <source>
        <dbReference type="EMBL" id="CAE4649003.1"/>
    </source>
</evidence>
<feature type="region of interest" description="Disordered" evidence="1">
    <location>
        <begin position="133"/>
        <end position="162"/>
    </location>
</feature>
<name>A0A6T1KVA6_9DINO</name>
<dbReference type="EMBL" id="HBNR01073083">
    <property type="protein sequence ID" value="CAE4649007.1"/>
    <property type="molecule type" value="Transcribed_RNA"/>
</dbReference>
<evidence type="ECO:0000256" key="1">
    <source>
        <dbReference type="SAM" id="MobiDB-lite"/>
    </source>
</evidence>
<organism evidence="2">
    <name type="scientific">Alexandrium monilatum</name>
    <dbReference type="NCBI Taxonomy" id="311494"/>
    <lineage>
        <taxon>Eukaryota</taxon>
        <taxon>Sar</taxon>
        <taxon>Alveolata</taxon>
        <taxon>Dinophyceae</taxon>
        <taxon>Gonyaulacales</taxon>
        <taxon>Pyrocystaceae</taxon>
        <taxon>Alexandrium</taxon>
    </lineage>
</organism>
<gene>
    <name evidence="2" type="ORF">AMON00008_LOCUS51827</name>
    <name evidence="3" type="ORF">AMON00008_LOCUS51829</name>
</gene>
<dbReference type="EMBL" id="HBNR01073081">
    <property type="protein sequence ID" value="CAE4649003.1"/>
    <property type="molecule type" value="Transcribed_RNA"/>
</dbReference>
<feature type="region of interest" description="Disordered" evidence="1">
    <location>
        <begin position="200"/>
        <end position="233"/>
    </location>
</feature>
<dbReference type="AlphaFoldDB" id="A0A6T1KVA6"/>
<accession>A0A6T1KVA6</accession>
<proteinExistence type="predicted"/>
<feature type="compositionally biased region" description="Low complexity" evidence="1">
    <location>
        <begin position="219"/>
        <end position="231"/>
    </location>
</feature>
<protein>
    <submittedName>
        <fullName evidence="2">Uncharacterized protein</fullName>
    </submittedName>
</protein>
<reference evidence="2" key="1">
    <citation type="submission" date="2021-01" db="EMBL/GenBank/DDBJ databases">
        <authorList>
            <person name="Corre E."/>
            <person name="Pelletier E."/>
            <person name="Niang G."/>
            <person name="Scheremetjew M."/>
            <person name="Finn R."/>
            <person name="Kale V."/>
            <person name="Holt S."/>
            <person name="Cochrane G."/>
            <person name="Meng A."/>
            <person name="Brown T."/>
            <person name="Cohen L."/>
        </authorList>
    </citation>
    <scope>NUCLEOTIDE SEQUENCE</scope>
    <source>
        <strain evidence="2">CCMP3105</strain>
    </source>
</reference>
<evidence type="ECO:0000313" key="3">
    <source>
        <dbReference type="EMBL" id="CAE4649007.1"/>
    </source>
</evidence>